<dbReference type="Pfam" id="PF18962">
    <property type="entry name" value="Por_Secre_tail"/>
    <property type="match status" value="1"/>
</dbReference>
<dbReference type="AlphaFoldDB" id="A0A9E8SCQ4"/>
<keyword evidence="2" id="KW-0732">Signal</keyword>
<dbReference type="SUPFAM" id="SSF49785">
    <property type="entry name" value="Galactose-binding domain-like"/>
    <property type="match status" value="1"/>
</dbReference>
<keyword evidence="1" id="KW-0645">Protease</keyword>
<dbReference type="GO" id="GO:0006508">
    <property type="term" value="P:proteolysis"/>
    <property type="evidence" value="ECO:0007669"/>
    <property type="project" value="UniProtKB-KW"/>
</dbReference>
<evidence type="ECO:0000313" key="6">
    <source>
        <dbReference type="Proteomes" id="UP001164705"/>
    </source>
</evidence>
<dbReference type="PROSITE" id="PS51829">
    <property type="entry name" value="P_HOMO_B"/>
    <property type="match status" value="1"/>
</dbReference>
<evidence type="ECO:0000256" key="1">
    <source>
        <dbReference type="ARBA" id="ARBA00022670"/>
    </source>
</evidence>
<evidence type="ECO:0000256" key="3">
    <source>
        <dbReference type="ARBA" id="ARBA00022801"/>
    </source>
</evidence>
<dbReference type="RefSeq" id="WP_267675495.1">
    <property type="nucleotide sequence ID" value="NZ_CP113088.1"/>
</dbReference>
<protein>
    <submittedName>
        <fullName evidence="5">T9SS type A sorting domain-containing protein</fullName>
    </submittedName>
</protein>
<evidence type="ECO:0000259" key="4">
    <source>
        <dbReference type="PROSITE" id="PS51829"/>
    </source>
</evidence>
<organism evidence="5 6">
    <name type="scientific">Lacinutrix neustonica</name>
    <dbReference type="NCBI Taxonomy" id="2980107"/>
    <lineage>
        <taxon>Bacteria</taxon>
        <taxon>Pseudomonadati</taxon>
        <taxon>Bacteroidota</taxon>
        <taxon>Flavobacteriia</taxon>
        <taxon>Flavobacteriales</taxon>
        <taxon>Flavobacteriaceae</taxon>
        <taxon>Lacinutrix</taxon>
    </lineage>
</organism>
<proteinExistence type="predicted"/>
<dbReference type="GO" id="GO:0004252">
    <property type="term" value="F:serine-type endopeptidase activity"/>
    <property type="evidence" value="ECO:0007669"/>
    <property type="project" value="InterPro"/>
</dbReference>
<evidence type="ECO:0000313" key="5">
    <source>
        <dbReference type="EMBL" id="WAC00947.1"/>
    </source>
</evidence>
<dbReference type="Gene3D" id="2.60.120.260">
    <property type="entry name" value="Galactose-binding domain-like"/>
    <property type="match status" value="1"/>
</dbReference>
<dbReference type="InterPro" id="IPR026444">
    <property type="entry name" value="Secre_tail"/>
</dbReference>
<feature type="domain" description="P/Homo B" evidence="4">
    <location>
        <begin position="42"/>
        <end position="196"/>
    </location>
</feature>
<dbReference type="Proteomes" id="UP001164705">
    <property type="component" value="Chromosome"/>
</dbReference>
<accession>A0A9E8SCQ4</accession>
<dbReference type="InterPro" id="IPR008979">
    <property type="entry name" value="Galactose-bd-like_sf"/>
</dbReference>
<sequence>MMEVMTLLFQEMSIHGYCRVMVEAVGNIFFNINTVDFAVNATVATTCNVYTTGSISSPIPDSGGVNQQGTPVFIPVSVTESTLISDIRVSADVTHSNIGDLIMQLQAPNGLGFSNIWARTCNSGTFQDVDITFKDGAPAIACASPTTGTYNPANPMTGFNGGNPSGTWNLVFVDFNSGNTGTVNEWSIELCTTTVTLGVDEFNIENSLSIYPNPSNGEFNIKFNGSTDKVQVKVFDIRGRSVLNSAFENSSKVFNETINLGNVQSGMYLLNINDGSRTVTKKIIVE</sequence>
<dbReference type="InterPro" id="IPR002884">
    <property type="entry name" value="P_dom"/>
</dbReference>
<dbReference type="NCBIfam" id="TIGR04183">
    <property type="entry name" value="Por_Secre_tail"/>
    <property type="match status" value="1"/>
</dbReference>
<evidence type="ECO:0000256" key="2">
    <source>
        <dbReference type="ARBA" id="ARBA00022729"/>
    </source>
</evidence>
<keyword evidence="3" id="KW-0378">Hydrolase</keyword>
<dbReference type="KEGG" id="lnu:N7U66_12095"/>
<name>A0A9E8SCQ4_9FLAO</name>
<gene>
    <name evidence="5" type="ORF">N7U66_12095</name>
</gene>
<reference evidence="5" key="1">
    <citation type="submission" date="2022-11" db="EMBL/GenBank/DDBJ databases">
        <title>Lacinutrix neustonica HL-RS19T sp. nov., isolated from the surface microlayer sample of brackish Lake Shihwa.</title>
        <authorList>
            <person name="Choi J.Y."/>
            <person name="Hwang C.Y."/>
        </authorList>
    </citation>
    <scope>NUCLEOTIDE SEQUENCE</scope>
    <source>
        <strain evidence="5">HL-RS19</strain>
    </source>
</reference>
<dbReference type="Pfam" id="PF01483">
    <property type="entry name" value="P_proprotein"/>
    <property type="match status" value="1"/>
</dbReference>
<dbReference type="EMBL" id="CP113088">
    <property type="protein sequence ID" value="WAC00947.1"/>
    <property type="molecule type" value="Genomic_DNA"/>
</dbReference>
<keyword evidence="6" id="KW-1185">Reference proteome</keyword>